<feature type="signal peptide" evidence="1">
    <location>
        <begin position="1"/>
        <end position="26"/>
    </location>
</feature>
<sequence length="239" mass="24892">MRATRVTTTAALAALLLAAGTQAAGARPVGPFEVGGAIEVEFDAAGGVDALGEPTGPEQDAARGGKWQGFARNAAVYWSEATGAQTVTGPIREKWGQFGSEGGFLGYPATREAATPGNTGRFAHFQGGSVYWSVGTAAHQVSGSIRDKWGSYGWEGSALGFPVTDEQAGARGGKYNLFNGGAIYWASASGAHVVWGALREKWVAAGGDGGRYGYPTSDEYDFRDGKAQDFQGGRITWEP</sequence>
<accession>A0ABV8DZW1</accession>
<evidence type="ECO:0000313" key="2">
    <source>
        <dbReference type="EMBL" id="MFC3965546.1"/>
    </source>
</evidence>
<dbReference type="RefSeq" id="WP_378615473.1">
    <property type="nucleotide sequence ID" value="NZ_JBHSAX010000022.1"/>
</dbReference>
<dbReference type="EMBL" id="JBHSAX010000022">
    <property type="protein sequence ID" value="MFC3965546.1"/>
    <property type="molecule type" value="Genomic_DNA"/>
</dbReference>
<name>A0ABV8DZW1_9NOCA</name>
<dbReference type="InterPro" id="IPR013207">
    <property type="entry name" value="LGFP"/>
</dbReference>
<proteinExistence type="predicted"/>
<protein>
    <submittedName>
        <fullName evidence="2">LGFP repeat-containing protein</fullName>
    </submittedName>
</protein>
<keyword evidence="1" id="KW-0732">Signal</keyword>
<dbReference type="Pfam" id="PF08310">
    <property type="entry name" value="LGFP"/>
    <property type="match status" value="4"/>
</dbReference>
<evidence type="ECO:0000313" key="3">
    <source>
        <dbReference type="Proteomes" id="UP001595696"/>
    </source>
</evidence>
<keyword evidence="3" id="KW-1185">Reference proteome</keyword>
<reference evidence="3" key="1">
    <citation type="journal article" date="2019" name="Int. J. Syst. Evol. Microbiol.">
        <title>The Global Catalogue of Microorganisms (GCM) 10K type strain sequencing project: providing services to taxonomists for standard genome sequencing and annotation.</title>
        <authorList>
            <consortium name="The Broad Institute Genomics Platform"/>
            <consortium name="The Broad Institute Genome Sequencing Center for Infectious Disease"/>
            <person name="Wu L."/>
            <person name="Ma J."/>
        </authorList>
    </citation>
    <scope>NUCLEOTIDE SEQUENCE [LARGE SCALE GENOMIC DNA]</scope>
    <source>
        <strain evidence="3">CGMCC 4.7330</strain>
    </source>
</reference>
<dbReference type="Proteomes" id="UP001595696">
    <property type="component" value="Unassembled WGS sequence"/>
</dbReference>
<evidence type="ECO:0000256" key="1">
    <source>
        <dbReference type="SAM" id="SignalP"/>
    </source>
</evidence>
<comment type="caution">
    <text evidence="2">The sequence shown here is derived from an EMBL/GenBank/DDBJ whole genome shotgun (WGS) entry which is preliminary data.</text>
</comment>
<organism evidence="2 3">
    <name type="scientific">Nocardia jiangsuensis</name>
    <dbReference type="NCBI Taxonomy" id="1691563"/>
    <lineage>
        <taxon>Bacteria</taxon>
        <taxon>Bacillati</taxon>
        <taxon>Actinomycetota</taxon>
        <taxon>Actinomycetes</taxon>
        <taxon>Mycobacteriales</taxon>
        <taxon>Nocardiaceae</taxon>
        <taxon>Nocardia</taxon>
    </lineage>
</organism>
<gene>
    <name evidence="2" type="ORF">ACFO0B_26445</name>
</gene>
<feature type="chain" id="PRO_5046949377" evidence="1">
    <location>
        <begin position="27"/>
        <end position="239"/>
    </location>
</feature>